<dbReference type="InterPro" id="IPR028013">
    <property type="entry name" value="DUF4437"/>
</dbReference>
<organism evidence="2 3">
    <name type="scientific">Bradyrhizobium betae</name>
    <dbReference type="NCBI Taxonomy" id="244734"/>
    <lineage>
        <taxon>Bacteria</taxon>
        <taxon>Pseudomonadati</taxon>
        <taxon>Pseudomonadota</taxon>
        <taxon>Alphaproteobacteria</taxon>
        <taxon>Hyphomicrobiales</taxon>
        <taxon>Nitrobacteraceae</taxon>
        <taxon>Bradyrhizobium</taxon>
    </lineage>
</organism>
<dbReference type="RefSeq" id="WP_151645532.1">
    <property type="nucleotide sequence ID" value="NZ_CP044543.1"/>
</dbReference>
<dbReference type="Gene3D" id="2.60.120.10">
    <property type="entry name" value="Jelly Rolls"/>
    <property type="match status" value="1"/>
</dbReference>
<accession>A0A5P6P5L9</accession>
<dbReference type="InterPro" id="IPR014710">
    <property type="entry name" value="RmlC-like_jellyroll"/>
</dbReference>
<feature type="chain" id="PRO_5024949728" evidence="1">
    <location>
        <begin position="25"/>
        <end position="148"/>
    </location>
</feature>
<dbReference type="SUPFAM" id="SSF51182">
    <property type="entry name" value="RmlC-like cupins"/>
    <property type="match status" value="1"/>
</dbReference>
<evidence type="ECO:0000313" key="2">
    <source>
        <dbReference type="EMBL" id="QFI73476.1"/>
    </source>
</evidence>
<evidence type="ECO:0000256" key="1">
    <source>
        <dbReference type="SAM" id="SignalP"/>
    </source>
</evidence>
<feature type="signal peptide" evidence="1">
    <location>
        <begin position="1"/>
        <end position="24"/>
    </location>
</feature>
<dbReference type="AlphaFoldDB" id="A0A5P6P5L9"/>
<dbReference type="Pfam" id="PF14499">
    <property type="entry name" value="DUF4437"/>
    <property type="match status" value="1"/>
</dbReference>
<keyword evidence="1" id="KW-0732">Signal</keyword>
<protein>
    <submittedName>
        <fullName evidence="2">DUF4437 domain-containing protein</fullName>
    </submittedName>
</protein>
<dbReference type="OrthoDB" id="291085at2"/>
<dbReference type="KEGG" id="bbet:F8237_14365"/>
<name>A0A5P6P5L9_9BRAD</name>
<sequence length="148" mass="15944">MKNTLRLAALLLAISCWTGSPASAQDETASISIPADKMTFVPTGVKTDAGELKAGPAYGNLATGKHGTFVRMPAHFISPLHTHTADYYAVVIEGTAINAQTGRNDVQLPVGSYWFQRGKETHVTKCVSDVACLFFIVQPDRFDDVTSK</sequence>
<dbReference type="Proteomes" id="UP000325641">
    <property type="component" value="Chromosome"/>
</dbReference>
<proteinExistence type="predicted"/>
<dbReference type="InterPro" id="IPR011051">
    <property type="entry name" value="RmlC_Cupin_sf"/>
</dbReference>
<reference evidence="3" key="1">
    <citation type="submission" date="2019-10" db="EMBL/GenBank/DDBJ databases">
        <title>Complete Genome Sequence of Bradyrhizobium betae type strain PL7HG1T.</title>
        <authorList>
            <person name="Bromfield E.S.P."/>
            <person name="Cloutier S."/>
        </authorList>
    </citation>
    <scope>NUCLEOTIDE SEQUENCE [LARGE SCALE GENOMIC DNA]</scope>
    <source>
        <strain evidence="3">PL7HG1</strain>
    </source>
</reference>
<gene>
    <name evidence="2" type="ORF">F8237_14365</name>
</gene>
<evidence type="ECO:0000313" key="3">
    <source>
        <dbReference type="Proteomes" id="UP000325641"/>
    </source>
</evidence>
<dbReference type="EMBL" id="CP044543">
    <property type="protein sequence ID" value="QFI73476.1"/>
    <property type="molecule type" value="Genomic_DNA"/>
</dbReference>